<name>A0A1W5ZYB3_9BACI</name>
<keyword evidence="3" id="KW-1185">Reference proteome</keyword>
<sequence length="230" mass="26816">MEKRIFMFESNGDYEQHGVYKLDGKEATKLVSDEKATEIELGEYENYRKRAEKLTKAFKKAEKKVKESDNPLHTKDFKDYELAKMKEEYVSDSKALKAEYNEYRDKAIEEARQKSAQARIIVTESDKQMAEQLANRLALEAQVAVSDRDKAELVDKAKENIGRLTDEQKTAMQGSIGKVLSYLDDRKKRELIQKVRDIRNMDLLAEKAAEQLPLSPTLEYDRIRLVRRWD</sequence>
<evidence type="ECO:0000313" key="2">
    <source>
        <dbReference type="EMBL" id="ARI78231.1"/>
    </source>
</evidence>
<keyword evidence="1" id="KW-0175">Coiled coil</keyword>
<dbReference type="OrthoDB" id="2968379at2"/>
<evidence type="ECO:0000313" key="3">
    <source>
        <dbReference type="Proteomes" id="UP000192527"/>
    </source>
</evidence>
<protein>
    <submittedName>
        <fullName evidence="2">Uncharacterized protein</fullName>
    </submittedName>
</protein>
<dbReference type="AlphaFoldDB" id="A0A1W5ZYB3"/>
<reference evidence="2 3" key="1">
    <citation type="submission" date="2017-04" db="EMBL/GenBank/DDBJ databases">
        <title>The whole genome sequencing and assembly of Halobacillus mangrovi strain.</title>
        <authorList>
            <person name="Lee S.-J."/>
            <person name="Park M.-K."/>
            <person name="Kim J.-Y."/>
            <person name="Lee Y.-J."/>
            <person name="Yi H."/>
            <person name="Bahn Y.-S."/>
            <person name="Kim J.F."/>
            <person name="Lee D.-W."/>
        </authorList>
    </citation>
    <scope>NUCLEOTIDE SEQUENCE [LARGE SCALE GENOMIC DNA]</scope>
    <source>
        <strain evidence="2 3">KTB 131</strain>
    </source>
</reference>
<evidence type="ECO:0000256" key="1">
    <source>
        <dbReference type="SAM" id="Coils"/>
    </source>
</evidence>
<dbReference type="STRING" id="402384.HM131_15840"/>
<feature type="coiled-coil region" evidence="1">
    <location>
        <begin position="44"/>
        <end position="113"/>
    </location>
</feature>
<gene>
    <name evidence="2" type="ORF">HM131_15840</name>
</gene>
<dbReference type="KEGG" id="hmn:HM131_15840"/>
<accession>A0A1W5ZYB3</accession>
<dbReference type="RefSeq" id="WP_085030690.1">
    <property type="nucleotide sequence ID" value="NZ_CP020772.1"/>
</dbReference>
<dbReference type="EMBL" id="CP020772">
    <property type="protein sequence ID" value="ARI78231.1"/>
    <property type="molecule type" value="Genomic_DNA"/>
</dbReference>
<organism evidence="2 3">
    <name type="scientific">Halobacillus mangrovi</name>
    <dbReference type="NCBI Taxonomy" id="402384"/>
    <lineage>
        <taxon>Bacteria</taxon>
        <taxon>Bacillati</taxon>
        <taxon>Bacillota</taxon>
        <taxon>Bacilli</taxon>
        <taxon>Bacillales</taxon>
        <taxon>Bacillaceae</taxon>
        <taxon>Halobacillus</taxon>
    </lineage>
</organism>
<proteinExistence type="predicted"/>
<dbReference type="Proteomes" id="UP000192527">
    <property type="component" value="Chromosome"/>
</dbReference>